<name>A0ACC2SIX5_9FUNG</name>
<proteinExistence type="predicted"/>
<gene>
    <name evidence="1" type="ORF">DSO57_1012909</name>
</gene>
<organism evidence="1 2">
    <name type="scientific">Entomophthora muscae</name>
    <dbReference type="NCBI Taxonomy" id="34485"/>
    <lineage>
        <taxon>Eukaryota</taxon>
        <taxon>Fungi</taxon>
        <taxon>Fungi incertae sedis</taxon>
        <taxon>Zoopagomycota</taxon>
        <taxon>Entomophthoromycotina</taxon>
        <taxon>Entomophthoromycetes</taxon>
        <taxon>Entomophthorales</taxon>
        <taxon>Entomophthoraceae</taxon>
        <taxon>Entomophthora</taxon>
    </lineage>
</organism>
<evidence type="ECO:0000313" key="2">
    <source>
        <dbReference type="Proteomes" id="UP001165960"/>
    </source>
</evidence>
<keyword evidence="2" id="KW-1185">Reference proteome</keyword>
<reference evidence="1" key="1">
    <citation type="submission" date="2022-04" db="EMBL/GenBank/DDBJ databases">
        <title>Genome of the entomopathogenic fungus Entomophthora muscae.</title>
        <authorList>
            <person name="Elya C."/>
            <person name="Lovett B.R."/>
            <person name="Lee E."/>
            <person name="Macias A.M."/>
            <person name="Hajek A.E."/>
            <person name="De Bivort B.L."/>
            <person name="Kasson M.T."/>
            <person name="De Fine Licht H.H."/>
            <person name="Stajich J.E."/>
        </authorList>
    </citation>
    <scope>NUCLEOTIDE SEQUENCE</scope>
    <source>
        <strain evidence="1">Berkeley</strain>
    </source>
</reference>
<protein>
    <submittedName>
        <fullName evidence="1">Uncharacterized protein</fullName>
    </submittedName>
</protein>
<sequence length="162" mass="18466">MFRIQVTSMFNTEFNNAKMANEAPEFRQKQGFFQNFKRRFSHDTLHVPAALKINKPRSPSLASIFQSNASSPCLSPATPTSRKSSVCSINSEAVRFNERRFNITSPLPVYEDDIHFQLGYEMRKDQPVSEFDRIITSGYGVTLNGRQLTLQLTLTPDLVNSR</sequence>
<dbReference type="Proteomes" id="UP001165960">
    <property type="component" value="Unassembled WGS sequence"/>
</dbReference>
<accession>A0ACC2SIX5</accession>
<dbReference type="EMBL" id="QTSX02005017">
    <property type="protein sequence ID" value="KAJ9062240.1"/>
    <property type="molecule type" value="Genomic_DNA"/>
</dbReference>
<comment type="caution">
    <text evidence="1">The sequence shown here is derived from an EMBL/GenBank/DDBJ whole genome shotgun (WGS) entry which is preliminary data.</text>
</comment>
<evidence type="ECO:0000313" key="1">
    <source>
        <dbReference type="EMBL" id="KAJ9062240.1"/>
    </source>
</evidence>